<accession>A0A0F9FEN6</accession>
<comment type="caution">
    <text evidence="1">The sequence shown here is derived from an EMBL/GenBank/DDBJ whole genome shotgun (WGS) entry which is preliminary data.</text>
</comment>
<dbReference type="EMBL" id="LAZR01023914">
    <property type="protein sequence ID" value="KKL76881.1"/>
    <property type="molecule type" value="Genomic_DNA"/>
</dbReference>
<dbReference type="AlphaFoldDB" id="A0A0F9FEN6"/>
<name>A0A0F9FEN6_9ZZZZ</name>
<gene>
    <name evidence="1" type="ORF">LCGC14_2040460</name>
</gene>
<reference evidence="1" key="1">
    <citation type="journal article" date="2015" name="Nature">
        <title>Complex archaea that bridge the gap between prokaryotes and eukaryotes.</title>
        <authorList>
            <person name="Spang A."/>
            <person name="Saw J.H."/>
            <person name="Jorgensen S.L."/>
            <person name="Zaremba-Niedzwiedzka K."/>
            <person name="Martijn J."/>
            <person name="Lind A.E."/>
            <person name="van Eijk R."/>
            <person name="Schleper C."/>
            <person name="Guy L."/>
            <person name="Ettema T.J."/>
        </authorList>
    </citation>
    <scope>NUCLEOTIDE SEQUENCE</scope>
</reference>
<organism evidence="1">
    <name type="scientific">marine sediment metagenome</name>
    <dbReference type="NCBI Taxonomy" id="412755"/>
    <lineage>
        <taxon>unclassified sequences</taxon>
        <taxon>metagenomes</taxon>
        <taxon>ecological metagenomes</taxon>
    </lineage>
</organism>
<proteinExistence type="predicted"/>
<protein>
    <submittedName>
        <fullName evidence="1">Uncharacterized protein</fullName>
    </submittedName>
</protein>
<sequence length="76" mass="8271">MAEKTMHPAVVFHSLVRDITRDADGDLVGGDSAQLKITKDNIICNECDWSIADSDSSDWHFKAALGAIVEAMQDHG</sequence>
<evidence type="ECO:0000313" key="1">
    <source>
        <dbReference type="EMBL" id="KKL76881.1"/>
    </source>
</evidence>